<accession>A0A238YD35</accession>
<dbReference type="EMBL" id="NHOW01000018">
    <property type="protein sequence ID" value="OYR64195.1"/>
    <property type="molecule type" value="Genomic_DNA"/>
</dbReference>
<dbReference type="EMBL" id="FZNK01000011">
    <property type="protein sequence ID" value="SNR69166.1"/>
    <property type="molecule type" value="Genomic_DNA"/>
</dbReference>
<reference evidence="2" key="2">
    <citation type="submission" date="2017-05" db="EMBL/GenBank/DDBJ databases">
        <authorList>
            <person name="Song R."/>
            <person name="Chenine A.L."/>
            <person name="Ruprecht R.M."/>
        </authorList>
    </citation>
    <scope>NUCLEOTIDE SEQUENCE</scope>
    <source>
        <strain evidence="2">LD3</strain>
    </source>
</reference>
<proteinExistence type="predicted"/>
<evidence type="ECO:0000259" key="1">
    <source>
        <dbReference type="Pfam" id="PF18765"/>
    </source>
</evidence>
<keyword evidence="3" id="KW-0808">Transferase</keyword>
<dbReference type="SUPFAM" id="SSF81301">
    <property type="entry name" value="Nucleotidyltransferase"/>
    <property type="match status" value="1"/>
</dbReference>
<name>A0A238YD35_HALEZ</name>
<dbReference type="InterPro" id="IPR043519">
    <property type="entry name" value="NT_sf"/>
</dbReference>
<dbReference type="Proteomes" id="UP000198297">
    <property type="component" value="Unassembled WGS sequence"/>
</dbReference>
<dbReference type="Proteomes" id="UP000216409">
    <property type="component" value="Unassembled WGS sequence"/>
</dbReference>
<dbReference type="PANTHER" id="PTHR43852:SF3">
    <property type="entry name" value="NUCLEOTIDYLTRANSFERASE"/>
    <property type="match status" value="1"/>
</dbReference>
<dbReference type="InterPro" id="IPR041633">
    <property type="entry name" value="Polbeta"/>
</dbReference>
<reference evidence="3 4" key="3">
    <citation type="submission" date="2017-06" db="EMBL/GenBank/DDBJ databases">
        <authorList>
            <person name="Kim H.J."/>
            <person name="Triplett B.A."/>
        </authorList>
    </citation>
    <scope>NUCLEOTIDE SEQUENCE [LARGE SCALE GENOMIC DNA]</scope>
    <source>
        <strain evidence="3 4">DSM 19316</strain>
    </source>
</reference>
<feature type="domain" description="Polymerase beta nucleotidyltransferase" evidence="1">
    <location>
        <begin position="21"/>
        <end position="109"/>
    </location>
</feature>
<dbReference type="Pfam" id="PF18765">
    <property type="entry name" value="Polbeta"/>
    <property type="match status" value="1"/>
</dbReference>
<dbReference type="Gene3D" id="3.30.460.10">
    <property type="entry name" value="Beta Polymerase, domain 2"/>
    <property type="match status" value="1"/>
</dbReference>
<organism evidence="3 4">
    <name type="scientific">Halorubrum ezzemoulense</name>
    <name type="common">Halorubrum chaoviator</name>
    <dbReference type="NCBI Taxonomy" id="337243"/>
    <lineage>
        <taxon>Archaea</taxon>
        <taxon>Methanobacteriati</taxon>
        <taxon>Methanobacteriota</taxon>
        <taxon>Stenosarchaea group</taxon>
        <taxon>Halobacteria</taxon>
        <taxon>Halobacteriales</taxon>
        <taxon>Haloferacaceae</taxon>
        <taxon>Halorubrum</taxon>
    </lineage>
</organism>
<evidence type="ECO:0000313" key="3">
    <source>
        <dbReference type="EMBL" id="SNR69166.1"/>
    </source>
</evidence>
<sequence length="146" mass="16786">MVESNHDGSATDGVDVAALRRYLATTDVRFAVLFGSRVRGETHDSSDVDVVLRFPEELSPKERFRRRNRIDTDLQGYADDFVDVSDIEDLPLPIARAALREGVRLVGDERELTAYREQIDAEYERTAADREWDRREFIDRLARGDI</sequence>
<accession>A0A256J5Z0</accession>
<evidence type="ECO:0000313" key="5">
    <source>
        <dbReference type="Proteomes" id="UP000216409"/>
    </source>
</evidence>
<dbReference type="AlphaFoldDB" id="A0A238YD35"/>
<evidence type="ECO:0000313" key="2">
    <source>
        <dbReference type="EMBL" id="OYR64195.1"/>
    </source>
</evidence>
<dbReference type="InterPro" id="IPR052930">
    <property type="entry name" value="TA_antitoxin_MntA"/>
</dbReference>
<dbReference type="PANTHER" id="PTHR43852">
    <property type="entry name" value="NUCLEOTIDYLTRANSFERASE"/>
    <property type="match status" value="1"/>
</dbReference>
<dbReference type="RefSeq" id="WP_089309048.1">
    <property type="nucleotide sequence ID" value="NZ_FZNK01000011.1"/>
</dbReference>
<protein>
    <submittedName>
        <fullName evidence="2">DNA polymerase III subunit beta</fullName>
    </submittedName>
    <submittedName>
        <fullName evidence="3">Predicted nucleotidyltransferase</fullName>
    </submittedName>
</protein>
<gene>
    <name evidence="2" type="ORF">DJ83_00810</name>
    <name evidence="3" type="ORF">SAMN06266787_11125</name>
</gene>
<evidence type="ECO:0000313" key="4">
    <source>
        <dbReference type="Proteomes" id="UP000198297"/>
    </source>
</evidence>
<dbReference type="NCBIfam" id="NF047752">
    <property type="entry name" value="MntA_antitoxin"/>
    <property type="match status" value="1"/>
</dbReference>
<reference evidence="2 5" key="1">
    <citation type="journal article" date="2014" name="Front. Microbiol.">
        <title>Population and genomic analysis of the genus Halorubrum.</title>
        <authorList>
            <person name="Fullmer M.S."/>
            <person name="Soucy S.M."/>
            <person name="Swithers K.S."/>
            <person name="Makkay A.M."/>
            <person name="Wheeler R."/>
            <person name="Ventosa A."/>
            <person name="Gogarten J.P."/>
            <person name="Papke R.T."/>
        </authorList>
    </citation>
    <scope>NUCLEOTIDE SEQUENCE [LARGE SCALE GENOMIC DNA]</scope>
    <source>
        <strain evidence="2 5">LD3</strain>
    </source>
</reference>
<dbReference type="CDD" id="cd05403">
    <property type="entry name" value="NT_KNTase_like"/>
    <property type="match status" value="1"/>
</dbReference>
<dbReference type="GO" id="GO:0016740">
    <property type="term" value="F:transferase activity"/>
    <property type="evidence" value="ECO:0007669"/>
    <property type="project" value="UniProtKB-KW"/>
</dbReference>